<proteinExistence type="predicted"/>
<evidence type="ECO:0008006" key="3">
    <source>
        <dbReference type="Google" id="ProtNLM"/>
    </source>
</evidence>
<dbReference type="EMBL" id="JARTLD010000005">
    <property type="protein sequence ID" value="MED5016187.1"/>
    <property type="molecule type" value="Genomic_DNA"/>
</dbReference>
<keyword evidence="2" id="KW-1185">Reference proteome</keyword>
<protein>
    <recommendedName>
        <fullName evidence="3">HEPN domain-containing protein</fullName>
    </recommendedName>
</protein>
<name>A0ABU6PMU2_9BACL</name>
<evidence type="ECO:0000313" key="2">
    <source>
        <dbReference type="Proteomes" id="UP001343257"/>
    </source>
</evidence>
<comment type="caution">
    <text evidence="1">The sequence shown here is derived from an EMBL/GenBank/DDBJ whole genome shotgun (WGS) entry which is preliminary data.</text>
</comment>
<accession>A0ABU6PMU2</accession>
<organism evidence="1 2">
    <name type="scientific">Paenibacillus chibensis</name>
    <dbReference type="NCBI Taxonomy" id="59846"/>
    <lineage>
        <taxon>Bacteria</taxon>
        <taxon>Bacillati</taxon>
        <taxon>Bacillota</taxon>
        <taxon>Bacilli</taxon>
        <taxon>Bacillales</taxon>
        <taxon>Paenibacillaceae</taxon>
        <taxon>Paenibacillus</taxon>
    </lineage>
</organism>
<reference evidence="1 2" key="1">
    <citation type="submission" date="2023-03" db="EMBL/GenBank/DDBJ databases">
        <title>Bacillus Genome Sequencing.</title>
        <authorList>
            <person name="Dunlap C."/>
        </authorList>
    </citation>
    <scope>NUCLEOTIDE SEQUENCE [LARGE SCALE GENOMIC DNA]</scope>
    <source>
        <strain evidence="1 2">NRS-52</strain>
    </source>
</reference>
<sequence length="134" mass="15286">MSENQGHGRFMSRSIRKLQRLSETYMKCARRFMRPASAHICVILCDRALECMLKAIYMKQHHGNLPPPTLTFPDVIQLAGDDPAQELELAMFVHAIHFLAGCEDAALLHQMNLPQMQQLVQRVEDTLARLSDRA</sequence>
<gene>
    <name evidence="1" type="ORF">P9847_02580</name>
</gene>
<dbReference type="Proteomes" id="UP001343257">
    <property type="component" value="Unassembled WGS sequence"/>
</dbReference>
<evidence type="ECO:0000313" key="1">
    <source>
        <dbReference type="EMBL" id="MED5016187.1"/>
    </source>
</evidence>
<dbReference type="RefSeq" id="WP_328275131.1">
    <property type="nucleotide sequence ID" value="NZ_JARTLD010000005.1"/>
</dbReference>